<comment type="caution">
    <text evidence="1">The sequence shown here is derived from an EMBL/GenBank/DDBJ whole genome shotgun (WGS) entry which is preliminary data.</text>
</comment>
<reference evidence="1" key="1">
    <citation type="submission" date="2019-08" db="EMBL/GenBank/DDBJ databases">
        <authorList>
            <person name="Kucharzyk K."/>
            <person name="Murdoch R.W."/>
            <person name="Higgins S."/>
            <person name="Loffler F."/>
        </authorList>
    </citation>
    <scope>NUCLEOTIDE SEQUENCE</scope>
</reference>
<dbReference type="AlphaFoldDB" id="A0A645JD05"/>
<name>A0A645JD05_9ZZZZ</name>
<gene>
    <name evidence="1" type="ORF">SDC9_209289</name>
</gene>
<proteinExistence type="predicted"/>
<evidence type="ECO:0000313" key="1">
    <source>
        <dbReference type="EMBL" id="MPN61551.1"/>
    </source>
</evidence>
<dbReference type="EMBL" id="VSSQ01138300">
    <property type="protein sequence ID" value="MPN61551.1"/>
    <property type="molecule type" value="Genomic_DNA"/>
</dbReference>
<accession>A0A645JD05</accession>
<sequence length="51" mass="6138">MVNAPFQNVEIRFAIGQRFAFYRCDVYTHQRHNDLRRTIANNEISYGYGFH</sequence>
<organism evidence="1">
    <name type="scientific">bioreactor metagenome</name>
    <dbReference type="NCBI Taxonomy" id="1076179"/>
    <lineage>
        <taxon>unclassified sequences</taxon>
        <taxon>metagenomes</taxon>
        <taxon>ecological metagenomes</taxon>
    </lineage>
</organism>
<protein>
    <submittedName>
        <fullName evidence="1">Uncharacterized protein</fullName>
    </submittedName>
</protein>